<dbReference type="EMBL" id="JAMXLR010000014">
    <property type="protein sequence ID" value="MCO6042882.1"/>
    <property type="molecule type" value="Genomic_DNA"/>
</dbReference>
<dbReference type="InterPro" id="IPR019775">
    <property type="entry name" value="WD40_repeat_CS"/>
</dbReference>
<evidence type="ECO:0000313" key="5">
    <source>
        <dbReference type="Proteomes" id="UP001155241"/>
    </source>
</evidence>
<dbReference type="SMART" id="SM00320">
    <property type="entry name" value="WD40"/>
    <property type="match status" value="11"/>
</dbReference>
<evidence type="ECO:0000256" key="1">
    <source>
        <dbReference type="ARBA" id="ARBA00022574"/>
    </source>
</evidence>
<dbReference type="PANTHER" id="PTHR19879:SF9">
    <property type="entry name" value="TRANSCRIPTION INITIATION FACTOR TFIID SUBUNIT 5"/>
    <property type="match status" value="1"/>
</dbReference>
<dbReference type="PROSITE" id="PS50082">
    <property type="entry name" value="WD_REPEATS_2"/>
    <property type="match status" value="6"/>
</dbReference>
<accession>A0A9X2JF40</accession>
<gene>
    <name evidence="4" type="ORF">NG895_03075</name>
</gene>
<name>A0A9X2JF40_9BACT</name>
<proteinExistence type="predicted"/>
<feature type="repeat" description="WD" evidence="3">
    <location>
        <begin position="135"/>
        <end position="166"/>
    </location>
</feature>
<keyword evidence="1 3" id="KW-0853">WD repeat</keyword>
<dbReference type="AlphaFoldDB" id="A0A9X2JF40"/>
<dbReference type="Proteomes" id="UP001155241">
    <property type="component" value="Unassembled WGS sequence"/>
</dbReference>
<comment type="caution">
    <text evidence="4">The sequence shown here is derived from an EMBL/GenBank/DDBJ whole genome shotgun (WGS) entry which is preliminary data.</text>
</comment>
<dbReference type="InterPro" id="IPR011044">
    <property type="entry name" value="Quino_amine_DH_bsu"/>
</dbReference>
<dbReference type="Pfam" id="PF00400">
    <property type="entry name" value="WD40"/>
    <property type="match status" value="6"/>
</dbReference>
<dbReference type="InterPro" id="IPR015943">
    <property type="entry name" value="WD40/YVTN_repeat-like_dom_sf"/>
</dbReference>
<organism evidence="4 5">
    <name type="scientific">Aeoliella straminimaris</name>
    <dbReference type="NCBI Taxonomy" id="2954799"/>
    <lineage>
        <taxon>Bacteria</taxon>
        <taxon>Pseudomonadati</taxon>
        <taxon>Planctomycetota</taxon>
        <taxon>Planctomycetia</taxon>
        <taxon>Pirellulales</taxon>
        <taxon>Lacipirellulaceae</taxon>
        <taxon>Aeoliella</taxon>
    </lineage>
</organism>
<dbReference type="InterPro" id="IPR001680">
    <property type="entry name" value="WD40_rpt"/>
</dbReference>
<keyword evidence="2" id="KW-0677">Repeat</keyword>
<feature type="repeat" description="WD" evidence="3">
    <location>
        <begin position="463"/>
        <end position="504"/>
    </location>
</feature>
<dbReference type="CDD" id="cd00200">
    <property type="entry name" value="WD40"/>
    <property type="match status" value="1"/>
</dbReference>
<feature type="repeat" description="WD" evidence="3">
    <location>
        <begin position="433"/>
        <end position="462"/>
    </location>
</feature>
<evidence type="ECO:0000256" key="2">
    <source>
        <dbReference type="ARBA" id="ARBA00022737"/>
    </source>
</evidence>
<evidence type="ECO:0000313" key="4">
    <source>
        <dbReference type="EMBL" id="MCO6042882.1"/>
    </source>
</evidence>
<dbReference type="PANTHER" id="PTHR19879">
    <property type="entry name" value="TRANSCRIPTION INITIATION FACTOR TFIID"/>
    <property type="match status" value="1"/>
</dbReference>
<dbReference type="Gene3D" id="2.130.10.10">
    <property type="entry name" value="YVTN repeat-like/Quinoprotein amine dehydrogenase"/>
    <property type="match status" value="3"/>
</dbReference>
<protein>
    <submittedName>
        <fullName evidence="4">WD40 repeat domain-containing protein</fullName>
    </submittedName>
</protein>
<dbReference type="SUPFAM" id="SSF50969">
    <property type="entry name" value="YVTN repeat-like/Quinoprotein amine dehydrogenase"/>
    <property type="match status" value="2"/>
</dbReference>
<dbReference type="PROSITE" id="PS50294">
    <property type="entry name" value="WD_REPEATS_REGION"/>
    <property type="match status" value="2"/>
</dbReference>
<sequence length="602" mass="66377">MTPGARFSPDGQFVATACFDGLLRIWSVESRALVAQYDRGIPDDNVRLSFCYSPDGSTLATVTNEGIALLDAQTLRKKQIVEVGDDQLPGLQNSDTTMAYSPDGRWMAVGGGRILVWDTESWDSFSLPVDPYGRIAFSPDSRSLLACHENGVIDAWDLETQERSTLVRDSDMRWFVTKMYPSSDRLAGASDEGFVVVWDIDAQKPIWKERAHRSPVWALAMSHDGERFASGGYDQEIHLWDAETQQKLMTLRGHNNEVWSLEFSPDDRYLLTSSKDGTVKLWNAQTKPQSHCWFLDAGEVPVGFPRNGRGLLSVTADGALRHWDGAKVVKSLSPAPPLRPPVTVYAPESECLYVLDNDSSVQVCDAQTLDVRRSFTLNGSCSRVLDVSPDARYLAGRGSEHTELGVWDARSGECILRLEGGVAWSASNDLAVFSPDSRLLAIGTTQREVKLWDVQERNFVRTLATHPWHVFAISFSSDGRRLASSSWKGDVRVVDLETGREVVPSLYGHGGTGVDAHSFSPGGATLVSSGGDNVRFWNLPTGRETLVFNHASNQGTRIPFLSPNGALVVWRDTHNGRVRVESIPTMAEIDAAYASQLQSRSP</sequence>
<dbReference type="PROSITE" id="PS00678">
    <property type="entry name" value="WD_REPEATS_1"/>
    <property type="match status" value="1"/>
</dbReference>
<feature type="repeat" description="WD" evidence="3">
    <location>
        <begin position="1"/>
        <end position="36"/>
    </location>
</feature>
<feature type="repeat" description="WD" evidence="3">
    <location>
        <begin position="251"/>
        <end position="286"/>
    </location>
</feature>
<keyword evidence="5" id="KW-1185">Reference proteome</keyword>
<dbReference type="InterPro" id="IPR011047">
    <property type="entry name" value="Quinoprotein_ADH-like_sf"/>
</dbReference>
<dbReference type="SUPFAM" id="SSF50998">
    <property type="entry name" value="Quinoprotein alcohol dehydrogenase-like"/>
    <property type="match status" value="1"/>
</dbReference>
<feature type="repeat" description="WD" evidence="3">
    <location>
        <begin position="209"/>
        <end position="250"/>
    </location>
</feature>
<evidence type="ECO:0000256" key="3">
    <source>
        <dbReference type="PROSITE-ProRule" id="PRU00221"/>
    </source>
</evidence>
<reference evidence="4" key="1">
    <citation type="submission" date="2022-06" db="EMBL/GenBank/DDBJ databases">
        <title>Aeoliella straminimaris, a novel planctomycete from sediments.</title>
        <authorList>
            <person name="Vitorino I.R."/>
            <person name="Lage O.M."/>
        </authorList>
    </citation>
    <scope>NUCLEOTIDE SEQUENCE</scope>
    <source>
        <strain evidence="4">ICT_H6.2</strain>
    </source>
</reference>